<evidence type="ECO:0000313" key="2">
    <source>
        <dbReference type="Proteomes" id="UP001596296"/>
    </source>
</evidence>
<organism evidence="1 2">
    <name type="scientific">Halopenitus salinus</name>
    <dbReference type="NCBI Taxonomy" id="1198295"/>
    <lineage>
        <taxon>Archaea</taxon>
        <taxon>Methanobacteriati</taxon>
        <taxon>Methanobacteriota</taxon>
        <taxon>Stenosarchaea group</taxon>
        <taxon>Halobacteria</taxon>
        <taxon>Halobacteriales</taxon>
        <taxon>Haloferacaceae</taxon>
        <taxon>Halopenitus</taxon>
    </lineage>
</organism>
<dbReference type="EMBL" id="JBHSXL010000009">
    <property type="protein sequence ID" value="MFC6893543.1"/>
    <property type="molecule type" value="Genomic_DNA"/>
</dbReference>
<name>A0ABD5UWL4_9EURY</name>
<accession>A0ABD5UWL4</accession>
<dbReference type="RefSeq" id="WP_379745459.1">
    <property type="nucleotide sequence ID" value="NZ_JBHSVN010000001.1"/>
</dbReference>
<dbReference type="Proteomes" id="UP001596296">
    <property type="component" value="Unassembled WGS sequence"/>
</dbReference>
<protein>
    <submittedName>
        <fullName evidence="1">Uncharacterized protein</fullName>
    </submittedName>
</protein>
<proteinExistence type="predicted"/>
<gene>
    <name evidence="1" type="ORF">ACFQE9_13140</name>
</gene>
<evidence type="ECO:0000313" key="1">
    <source>
        <dbReference type="EMBL" id="MFC6893543.1"/>
    </source>
</evidence>
<sequence length="108" mass="11944">MAVRPPGNDDETPEAIEFGIAALDARLEESDLSFPATSEEVLRGIPAREIPYDASGHTLDLGDALERAGPERFETKSELMNALHPIFEERRRRGGGSILERLRDALPF</sequence>
<dbReference type="AlphaFoldDB" id="A0ABD5UWL4"/>
<comment type="caution">
    <text evidence="1">The sequence shown here is derived from an EMBL/GenBank/DDBJ whole genome shotgun (WGS) entry which is preliminary data.</text>
</comment>
<reference evidence="1 2" key="1">
    <citation type="journal article" date="2019" name="Int. J. Syst. Evol. Microbiol.">
        <title>The Global Catalogue of Microorganisms (GCM) 10K type strain sequencing project: providing services to taxonomists for standard genome sequencing and annotation.</title>
        <authorList>
            <consortium name="The Broad Institute Genomics Platform"/>
            <consortium name="The Broad Institute Genome Sequencing Center for Infectious Disease"/>
            <person name="Wu L."/>
            <person name="Ma J."/>
        </authorList>
    </citation>
    <scope>NUCLEOTIDE SEQUENCE [LARGE SCALE GENOMIC DNA]</scope>
    <source>
        <strain evidence="1 2">SKJ47</strain>
    </source>
</reference>
<keyword evidence="2" id="KW-1185">Reference proteome</keyword>